<reference evidence="1" key="2">
    <citation type="submission" date="2020-09" db="EMBL/GenBank/DDBJ databases">
        <authorList>
            <person name="Sun Q."/>
            <person name="Ohkuma M."/>
        </authorList>
    </citation>
    <scope>NUCLEOTIDE SEQUENCE</scope>
    <source>
        <strain evidence="1">JCM 4956</strain>
    </source>
</reference>
<proteinExistence type="predicted"/>
<reference evidence="1" key="1">
    <citation type="journal article" date="2014" name="Int. J. Syst. Evol. Microbiol.">
        <title>Complete genome sequence of Corynebacterium casei LMG S-19264T (=DSM 44701T), isolated from a smear-ripened cheese.</title>
        <authorList>
            <consortium name="US DOE Joint Genome Institute (JGI-PGF)"/>
            <person name="Walter F."/>
            <person name="Albersmeier A."/>
            <person name="Kalinowski J."/>
            <person name="Ruckert C."/>
        </authorList>
    </citation>
    <scope>NUCLEOTIDE SEQUENCE</scope>
    <source>
        <strain evidence="1">JCM 4956</strain>
    </source>
</reference>
<protein>
    <submittedName>
        <fullName evidence="1">Uncharacterized protein</fullName>
    </submittedName>
</protein>
<dbReference type="EMBL" id="BMWD01000014">
    <property type="protein sequence ID" value="GGX70288.1"/>
    <property type="molecule type" value="Genomic_DNA"/>
</dbReference>
<comment type="caution">
    <text evidence="1">The sequence shown here is derived from an EMBL/GenBank/DDBJ whole genome shotgun (WGS) entry which is preliminary data.</text>
</comment>
<organism evidence="1 2">
    <name type="scientific">Streptomyces fructofermentans</name>
    <dbReference type="NCBI Taxonomy" id="152141"/>
    <lineage>
        <taxon>Bacteria</taxon>
        <taxon>Bacillati</taxon>
        <taxon>Actinomycetota</taxon>
        <taxon>Actinomycetes</taxon>
        <taxon>Kitasatosporales</taxon>
        <taxon>Streptomycetaceae</taxon>
        <taxon>Streptomyces</taxon>
    </lineage>
</organism>
<sequence>MQLVGGPLDGLLLGVTGWTEAEIAEGAALVTELGRFGAGGRALYEPEQGGDRSRFHWSSDTPCPDTEGRRCAGGVWGPGPGGVRAPRLYARRGSLAYFTRYNERHRAGDTRRGPCRLRPARTHRI</sequence>
<dbReference type="AlphaFoldDB" id="A0A918NIM0"/>
<keyword evidence="2" id="KW-1185">Reference proteome</keyword>
<dbReference type="Proteomes" id="UP000645555">
    <property type="component" value="Unassembled WGS sequence"/>
</dbReference>
<name>A0A918NIM0_9ACTN</name>
<gene>
    <name evidence="1" type="ORF">GCM10010515_42500</name>
</gene>
<evidence type="ECO:0000313" key="2">
    <source>
        <dbReference type="Proteomes" id="UP000645555"/>
    </source>
</evidence>
<accession>A0A918NIM0</accession>
<evidence type="ECO:0000313" key="1">
    <source>
        <dbReference type="EMBL" id="GGX70288.1"/>
    </source>
</evidence>